<evidence type="ECO:0000313" key="1">
    <source>
        <dbReference type="EMBL" id="KAJ1354145.1"/>
    </source>
</evidence>
<evidence type="ECO:0000313" key="2">
    <source>
        <dbReference type="Proteomes" id="UP001196413"/>
    </source>
</evidence>
<comment type="caution">
    <text evidence="1">The sequence shown here is derived from an EMBL/GenBank/DDBJ whole genome shotgun (WGS) entry which is preliminary data.</text>
</comment>
<sequence length="78" mass="8451">MPSEDEDWQIMVDSLANKSRCGHSKESDAIMKRNLSTLDGGAEDGSVIDGPDDAQQANLDIADVVDELRMCDTRLAAI</sequence>
<accession>A0AAD5QM61</accession>
<reference evidence="1" key="1">
    <citation type="submission" date="2021-06" db="EMBL/GenBank/DDBJ databases">
        <title>Parelaphostrongylus tenuis whole genome reference sequence.</title>
        <authorList>
            <person name="Garwood T.J."/>
            <person name="Larsen P.A."/>
            <person name="Fountain-Jones N.M."/>
            <person name="Garbe J.R."/>
            <person name="Macchietto M.G."/>
            <person name="Kania S.A."/>
            <person name="Gerhold R.W."/>
            <person name="Richards J.E."/>
            <person name="Wolf T.M."/>
        </authorList>
    </citation>
    <scope>NUCLEOTIDE SEQUENCE</scope>
    <source>
        <strain evidence="1">MNPRO001-30</strain>
        <tissue evidence="1">Meninges</tissue>
    </source>
</reference>
<gene>
    <name evidence="1" type="ORF">KIN20_010979</name>
</gene>
<dbReference type="EMBL" id="JAHQIW010001984">
    <property type="protein sequence ID" value="KAJ1354145.1"/>
    <property type="molecule type" value="Genomic_DNA"/>
</dbReference>
<name>A0AAD5QM61_PARTN</name>
<proteinExistence type="predicted"/>
<organism evidence="1 2">
    <name type="scientific">Parelaphostrongylus tenuis</name>
    <name type="common">Meningeal worm</name>
    <dbReference type="NCBI Taxonomy" id="148309"/>
    <lineage>
        <taxon>Eukaryota</taxon>
        <taxon>Metazoa</taxon>
        <taxon>Ecdysozoa</taxon>
        <taxon>Nematoda</taxon>
        <taxon>Chromadorea</taxon>
        <taxon>Rhabditida</taxon>
        <taxon>Rhabditina</taxon>
        <taxon>Rhabditomorpha</taxon>
        <taxon>Strongyloidea</taxon>
        <taxon>Metastrongylidae</taxon>
        <taxon>Parelaphostrongylus</taxon>
    </lineage>
</organism>
<keyword evidence="2" id="KW-1185">Reference proteome</keyword>
<dbReference type="AlphaFoldDB" id="A0AAD5QM61"/>
<protein>
    <submittedName>
        <fullName evidence="1">Uncharacterized protein</fullName>
    </submittedName>
</protein>
<dbReference type="Proteomes" id="UP001196413">
    <property type="component" value="Unassembled WGS sequence"/>
</dbReference>